<dbReference type="PANTHER" id="PTHR28017">
    <property type="entry name" value="DASH COMPLEX SUBUNIT DAD3"/>
    <property type="match status" value="1"/>
</dbReference>
<keyword evidence="11" id="KW-0995">Kinetochore</keyword>
<dbReference type="GO" id="GO:0005874">
    <property type="term" value="C:microtubule"/>
    <property type="evidence" value="ECO:0007669"/>
    <property type="project" value="UniProtKB-KW"/>
</dbReference>
<dbReference type="GO" id="GO:0051010">
    <property type="term" value="F:microtubule plus-end binding"/>
    <property type="evidence" value="ECO:0007669"/>
    <property type="project" value="TreeGrafter"/>
</dbReference>
<keyword evidence="7" id="KW-0132">Cell division</keyword>
<dbReference type="OrthoDB" id="2443965at2759"/>
<evidence type="ECO:0000256" key="12">
    <source>
        <dbReference type="ARBA" id="ARBA00023212"/>
    </source>
</evidence>
<keyword evidence="8" id="KW-0493">Microtubule</keyword>
<evidence type="ECO:0000256" key="15">
    <source>
        <dbReference type="ARBA" id="ARBA00023328"/>
    </source>
</evidence>
<evidence type="ECO:0000256" key="4">
    <source>
        <dbReference type="ARBA" id="ARBA00006277"/>
    </source>
</evidence>
<gene>
    <name evidence="19" type="ORF">IWW39_006171</name>
</gene>
<keyword evidence="10" id="KW-0159">Chromosome partition</keyword>
<proteinExistence type="inferred from homology"/>
<evidence type="ECO:0000256" key="9">
    <source>
        <dbReference type="ARBA" id="ARBA00022776"/>
    </source>
</evidence>
<sequence length="98" mass="10936">MPLSGQHLTDREAALLTEYELIRNEVKKMGGLIAEINEEELDALTQSMRAVEQKLALVYTVFRSSIYAHINQNGAPDQAEDPSPAFAEPFQTNCPPFD</sequence>
<reference evidence="19" key="1">
    <citation type="submission" date="2022-07" db="EMBL/GenBank/DDBJ databases">
        <title>Phylogenomic reconstructions and comparative analyses of Kickxellomycotina fungi.</title>
        <authorList>
            <person name="Reynolds N.K."/>
            <person name="Stajich J.E."/>
            <person name="Barry K."/>
            <person name="Grigoriev I.V."/>
            <person name="Crous P."/>
            <person name="Smith M.E."/>
        </authorList>
    </citation>
    <scope>NUCLEOTIDE SEQUENCE</scope>
    <source>
        <strain evidence="19">CBS 109367</strain>
    </source>
</reference>
<dbReference type="GO" id="GO:0042729">
    <property type="term" value="C:DASH complex"/>
    <property type="evidence" value="ECO:0007669"/>
    <property type="project" value="InterPro"/>
</dbReference>
<dbReference type="GO" id="GO:0008608">
    <property type="term" value="P:attachment of spindle microtubules to kinetochore"/>
    <property type="evidence" value="ECO:0007669"/>
    <property type="project" value="InterPro"/>
</dbReference>
<evidence type="ECO:0000256" key="5">
    <source>
        <dbReference type="ARBA" id="ARBA00022454"/>
    </source>
</evidence>
<evidence type="ECO:0000313" key="19">
    <source>
        <dbReference type="EMBL" id="KAJ2681989.1"/>
    </source>
</evidence>
<dbReference type="EMBL" id="JANBTX010000502">
    <property type="protein sequence ID" value="KAJ2681989.1"/>
    <property type="molecule type" value="Genomic_DNA"/>
</dbReference>
<keyword evidence="20" id="KW-1185">Reference proteome</keyword>
<keyword evidence="14" id="KW-0131">Cell cycle</keyword>
<dbReference type="Pfam" id="PF08656">
    <property type="entry name" value="DASH_Dad3"/>
    <property type="match status" value="1"/>
</dbReference>
<evidence type="ECO:0000256" key="1">
    <source>
        <dbReference type="ARBA" id="ARBA00004123"/>
    </source>
</evidence>
<evidence type="ECO:0000313" key="20">
    <source>
        <dbReference type="Proteomes" id="UP001151516"/>
    </source>
</evidence>
<keyword evidence="6" id="KW-0963">Cytoplasm</keyword>
<protein>
    <recommendedName>
        <fullName evidence="16">DASH complex subunit DAD3</fullName>
    </recommendedName>
    <alternativeName>
        <fullName evidence="17">Outer kinetochore protein DAD3</fullName>
    </alternativeName>
</protein>
<evidence type="ECO:0000256" key="17">
    <source>
        <dbReference type="ARBA" id="ARBA00044305"/>
    </source>
</evidence>
<evidence type="ECO:0000256" key="7">
    <source>
        <dbReference type="ARBA" id="ARBA00022618"/>
    </source>
</evidence>
<keyword evidence="12" id="KW-0206">Cytoskeleton</keyword>
<keyword evidence="9" id="KW-0498">Mitosis</keyword>
<dbReference type="InterPro" id="IPR013965">
    <property type="entry name" value="DASH_Dad3"/>
</dbReference>
<evidence type="ECO:0000256" key="3">
    <source>
        <dbReference type="ARBA" id="ARBA00004629"/>
    </source>
</evidence>
<evidence type="ECO:0000256" key="8">
    <source>
        <dbReference type="ARBA" id="ARBA00022701"/>
    </source>
</evidence>
<evidence type="ECO:0000256" key="13">
    <source>
        <dbReference type="ARBA" id="ARBA00023242"/>
    </source>
</evidence>
<evidence type="ECO:0000256" key="6">
    <source>
        <dbReference type="ARBA" id="ARBA00022490"/>
    </source>
</evidence>
<dbReference type="Proteomes" id="UP001151516">
    <property type="component" value="Unassembled WGS sequence"/>
</dbReference>
<evidence type="ECO:0000256" key="11">
    <source>
        <dbReference type="ARBA" id="ARBA00022838"/>
    </source>
</evidence>
<name>A0A9W8L1Q0_9FUNG</name>
<evidence type="ECO:0000256" key="10">
    <source>
        <dbReference type="ARBA" id="ARBA00022829"/>
    </source>
</evidence>
<dbReference type="AlphaFoldDB" id="A0A9W8L1Q0"/>
<dbReference type="GO" id="GO:0051301">
    <property type="term" value="P:cell division"/>
    <property type="evidence" value="ECO:0007669"/>
    <property type="project" value="UniProtKB-KW"/>
</dbReference>
<evidence type="ECO:0000256" key="16">
    <source>
        <dbReference type="ARBA" id="ARBA00044179"/>
    </source>
</evidence>
<evidence type="ECO:0000256" key="14">
    <source>
        <dbReference type="ARBA" id="ARBA00023306"/>
    </source>
</evidence>
<organism evidence="19 20">
    <name type="scientific">Coemansia spiralis</name>
    <dbReference type="NCBI Taxonomy" id="417178"/>
    <lineage>
        <taxon>Eukaryota</taxon>
        <taxon>Fungi</taxon>
        <taxon>Fungi incertae sedis</taxon>
        <taxon>Zoopagomycota</taxon>
        <taxon>Kickxellomycotina</taxon>
        <taxon>Kickxellomycetes</taxon>
        <taxon>Kickxellales</taxon>
        <taxon>Kickxellaceae</taxon>
        <taxon>Coemansia</taxon>
    </lineage>
</organism>
<evidence type="ECO:0000256" key="2">
    <source>
        <dbReference type="ARBA" id="ARBA00004186"/>
    </source>
</evidence>
<keyword evidence="13" id="KW-0539">Nucleus</keyword>
<accession>A0A9W8L1Q0</accession>
<feature type="region of interest" description="Disordered" evidence="18">
    <location>
        <begin position="73"/>
        <end position="98"/>
    </location>
</feature>
<dbReference type="PANTHER" id="PTHR28017:SF1">
    <property type="entry name" value="DASH COMPLEX SUBUNIT DAD3"/>
    <property type="match status" value="1"/>
</dbReference>
<comment type="caution">
    <text evidence="19">The sequence shown here is derived from an EMBL/GenBank/DDBJ whole genome shotgun (WGS) entry which is preliminary data.</text>
</comment>
<comment type="similarity">
    <text evidence="4">Belongs to the DASH complex DAD3 family.</text>
</comment>
<evidence type="ECO:0000256" key="18">
    <source>
        <dbReference type="SAM" id="MobiDB-lite"/>
    </source>
</evidence>
<dbReference type="GO" id="GO:0072686">
    <property type="term" value="C:mitotic spindle"/>
    <property type="evidence" value="ECO:0007669"/>
    <property type="project" value="InterPro"/>
</dbReference>
<comment type="subcellular location">
    <subcellularLocation>
        <location evidence="3">Chromosome</location>
        <location evidence="3">Centromere</location>
        <location evidence="3">Kinetochore</location>
    </subcellularLocation>
    <subcellularLocation>
        <location evidence="2">Cytoplasm</location>
        <location evidence="2">Cytoskeleton</location>
        <location evidence="2">Spindle</location>
    </subcellularLocation>
    <subcellularLocation>
        <location evidence="1">Nucleus</location>
    </subcellularLocation>
</comment>
<keyword evidence="15" id="KW-0137">Centromere</keyword>
<keyword evidence="5" id="KW-0158">Chromosome</keyword>